<dbReference type="RefSeq" id="WP_242766785.1">
    <property type="nucleotide sequence ID" value="NZ_JALDAY010000006.1"/>
</dbReference>
<dbReference type="InterPro" id="IPR046215">
    <property type="entry name" value="DUF6248"/>
</dbReference>
<dbReference type="Proteomes" id="UP001165269">
    <property type="component" value="Unassembled WGS sequence"/>
</dbReference>
<dbReference type="EMBL" id="JALDAY010000006">
    <property type="protein sequence ID" value="MCI3273529.1"/>
    <property type="molecule type" value="Genomic_DNA"/>
</dbReference>
<reference evidence="1" key="1">
    <citation type="submission" date="2022-03" db="EMBL/GenBank/DDBJ databases">
        <title>Streptomyces 7R015 and 7R016 isolated from Barleria lupulina in Thailand.</title>
        <authorList>
            <person name="Kanchanasin P."/>
            <person name="Phongsopitanun W."/>
            <person name="Tanasupawat S."/>
        </authorList>
    </citation>
    <scope>NUCLEOTIDE SEQUENCE</scope>
    <source>
        <strain evidence="1">7R015</strain>
    </source>
</reference>
<sequence length="171" mass="18361">MVSTGILDLVPSTVASPMPEEEGAWVRADAWTKALRKIDDAYPHGFRRWCSCEASLCHSCRTRHHDQCISAASPRVDEHAGTMTDRGGFVVAVIRYGPDQQPCRWICPCTHETHTTADKAAADVPETHEVPTTHRSTAPCPASAPVSAPDGQLSLFTGVVAPEESTGGDTP</sequence>
<accession>A0ABS9Y8H9</accession>
<proteinExistence type="predicted"/>
<keyword evidence="2" id="KW-1185">Reference proteome</keyword>
<organism evidence="1 2">
    <name type="scientific">Streptomyces cylindrosporus</name>
    <dbReference type="NCBI Taxonomy" id="2927583"/>
    <lineage>
        <taxon>Bacteria</taxon>
        <taxon>Bacillati</taxon>
        <taxon>Actinomycetota</taxon>
        <taxon>Actinomycetes</taxon>
        <taxon>Kitasatosporales</taxon>
        <taxon>Streptomycetaceae</taxon>
        <taxon>Streptomyces</taxon>
    </lineage>
</organism>
<gene>
    <name evidence="1" type="ORF">MQP27_20750</name>
</gene>
<dbReference type="Pfam" id="PF19761">
    <property type="entry name" value="DUF6248"/>
    <property type="match status" value="1"/>
</dbReference>
<protein>
    <submittedName>
        <fullName evidence="1">DUF6248 family natural product biosynthesis protein</fullName>
    </submittedName>
</protein>
<name>A0ABS9Y8H9_9ACTN</name>
<evidence type="ECO:0000313" key="2">
    <source>
        <dbReference type="Proteomes" id="UP001165269"/>
    </source>
</evidence>
<comment type="caution">
    <text evidence="1">The sequence shown here is derived from an EMBL/GenBank/DDBJ whole genome shotgun (WGS) entry which is preliminary data.</text>
</comment>
<evidence type="ECO:0000313" key="1">
    <source>
        <dbReference type="EMBL" id="MCI3273529.1"/>
    </source>
</evidence>